<dbReference type="SUPFAM" id="SSF48452">
    <property type="entry name" value="TPR-like"/>
    <property type="match status" value="1"/>
</dbReference>
<sequence>MAPGMRSPYGLPSILFFFASSLVDDGTPAYPSSHQSRDNCSVNSDMYYPMDDHHRWESPYSSNPYPQQDWRDPSLPACGSTEFYPSLYEPSPSLGYSGPVYPSDRPLPLHLSPEESYTNPSLYDFSDLSHMSRGYGDAYQDPYRDSWSPPTDNFWVNVPAQPFDSSASSRGVFGLSDSLYLDRMDVDGMSSFNSSTGVYAPKLHARAVDPLPGFQTGRSALPRAGGLAPAGTSTISPPVHLSPLWSLPVYRSIWNALEESKKAQLANAPLLEDPGDPVAIKRLIDRGIQEKKSCRITRARTIFVELVVKYARNVQVWLEFCRLEMECGEYSNARVVLETASTQHPNNELLLQKRLRVEERLRSVENVIIIINELQFMDTQKSMKILVEGIGILAKLGYEKMAFEFSQNISTTSKYFTGNLYLEMMLGEQRSGSMKTLMQMIDNALVLFPKYGPLWFFCFNLTEHLRQLQWNKESMMELISVESMEKNAQLARDSLTVDILWKVFLLRVEYWYRTCMFLRQFTFDNPTRLKELVEAELYISHRVNRNMAFCVQTCPPNLLWKMYMTIGRYTCLLGYRQLGRKLLQRAFRLSPVKSRHAVILEYSKLEYCALHLPTSIGLLNYGITLFPSEWKLLLERIQQLVLKEQYSEALRLNINALKKHIGAGRLWSSYIHIVHQCVYRRGVRRRMFGPDAAMAVFHNALKHVAKSGEVWCEGARIYMNPTSSHFHLLNASKCLNYAVFFTPQYGDSFIEVGAGRPDQV</sequence>
<evidence type="ECO:0000313" key="2">
    <source>
        <dbReference type="EMBL" id="CBK25382.2"/>
    </source>
</evidence>
<dbReference type="InterPro" id="IPR045075">
    <property type="entry name" value="Syf1-like"/>
</dbReference>
<gene>
    <name evidence="2" type="ORF">GSBLH_T00004987001</name>
</gene>
<dbReference type="AlphaFoldDB" id="D8MBE3"/>
<evidence type="ECO:0000313" key="3">
    <source>
        <dbReference type="Proteomes" id="UP000008312"/>
    </source>
</evidence>
<organism evidence="2">
    <name type="scientific">Blastocystis hominis</name>
    <dbReference type="NCBI Taxonomy" id="12968"/>
    <lineage>
        <taxon>Eukaryota</taxon>
        <taxon>Sar</taxon>
        <taxon>Stramenopiles</taxon>
        <taxon>Bigyra</taxon>
        <taxon>Opalozoa</taxon>
        <taxon>Opalinata</taxon>
        <taxon>Blastocystidae</taxon>
        <taxon>Blastocystis</taxon>
    </lineage>
</organism>
<dbReference type="InterPro" id="IPR011990">
    <property type="entry name" value="TPR-like_helical_dom_sf"/>
</dbReference>
<accession>D8MBE3</accession>
<dbReference type="InParanoid" id="D8MBE3"/>
<keyword evidence="3" id="KW-1185">Reference proteome</keyword>
<name>D8MBE3_BLAHO</name>
<keyword evidence="1" id="KW-0677">Repeat</keyword>
<dbReference type="OMA" id="LEMECGE"/>
<dbReference type="Gene3D" id="1.25.40.10">
    <property type="entry name" value="Tetratricopeptide repeat domain"/>
    <property type="match status" value="1"/>
</dbReference>
<dbReference type="InterPro" id="IPR003107">
    <property type="entry name" value="HAT"/>
</dbReference>
<dbReference type="OrthoDB" id="440128at2759"/>
<evidence type="ECO:0000256" key="1">
    <source>
        <dbReference type="ARBA" id="ARBA00022737"/>
    </source>
</evidence>
<dbReference type="PANTHER" id="PTHR11246:SF20">
    <property type="entry name" value="TPR-CONTAINING PROTEIN DDB_G0280363"/>
    <property type="match status" value="1"/>
</dbReference>
<reference evidence="2" key="1">
    <citation type="submission" date="2010-02" db="EMBL/GenBank/DDBJ databases">
        <title>Sequencing and annotation of the Blastocystis hominis genome.</title>
        <authorList>
            <person name="Wincker P."/>
        </authorList>
    </citation>
    <scope>NUCLEOTIDE SEQUENCE</scope>
    <source>
        <strain evidence="2">Singapore isolate B</strain>
    </source>
</reference>
<dbReference type="RefSeq" id="XP_012899430.1">
    <property type="nucleotide sequence ID" value="XM_013043976.1"/>
</dbReference>
<dbReference type="EMBL" id="FN668691">
    <property type="protein sequence ID" value="CBK25382.2"/>
    <property type="molecule type" value="Genomic_DNA"/>
</dbReference>
<dbReference type="SMART" id="SM00386">
    <property type="entry name" value="HAT"/>
    <property type="match status" value="3"/>
</dbReference>
<dbReference type="Proteomes" id="UP000008312">
    <property type="component" value="Unassembled WGS sequence"/>
</dbReference>
<protein>
    <submittedName>
        <fullName evidence="2">Uncharacterized protein</fullName>
    </submittedName>
</protein>
<dbReference type="GO" id="GO:0000398">
    <property type="term" value="P:mRNA splicing, via spliceosome"/>
    <property type="evidence" value="ECO:0007669"/>
    <property type="project" value="InterPro"/>
</dbReference>
<proteinExistence type="predicted"/>
<dbReference type="PANTHER" id="PTHR11246">
    <property type="entry name" value="PRE-MRNA SPLICING FACTOR"/>
    <property type="match status" value="1"/>
</dbReference>
<dbReference type="GeneID" id="24921972"/>